<dbReference type="RefSeq" id="WP_132689442.1">
    <property type="nucleotide sequence ID" value="NZ_SKBU01000009.1"/>
</dbReference>
<evidence type="ECO:0000313" key="2">
    <source>
        <dbReference type="Proteomes" id="UP000295244"/>
    </source>
</evidence>
<dbReference type="Pfam" id="PF06923">
    <property type="entry name" value="GutM"/>
    <property type="match status" value="1"/>
</dbReference>
<dbReference type="OrthoDB" id="158741at2"/>
<gene>
    <name evidence="1" type="ORF">E0L93_05170</name>
</gene>
<name>A0A4R1BN15_9ACTN</name>
<dbReference type="AlphaFoldDB" id="A0A4R1BN15"/>
<keyword evidence="2" id="KW-1185">Reference proteome</keyword>
<organism evidence="1 2">
    <name type="scientific">Rubrobacter taiwanensis</name>
    <dbReference type="NCBI Taxonomy" id="185139"/>
    <lineage>
        <taxon>Bacteria</taxon>
        <taxon>Bacillati</taxon>
        <taxon>Actinomycetota</taxon>
        <taxon>Rubrobacteria</taxon>
        <taxon>Rubrobacterales</taxon>
        <taxon>Rubrobacteraceae</taxon>
        <taxon>Rubrobacter</taxon>
    </lineage>
</organism>
<dbReference type="EMBL" id="SKBU01000009">
    <property type="protein sequence ID" value="TCJ18893.1"/>
    <property type="molecule type" value="Genomic_DNA"/>
</dbReference>
<evidence type="ECO:0000313" key="1">
    <source>
        <dbReference type="EMBL" id="TCJ18893.1"/>
    </source>
</evidence>
<accession>A0A4R1BN15</accession>
<reference evidence="1 2" key="1">
    <citation type="submission" date="2019-03" db="EMBL/GenBank/DDBJ databases">
        <title>Whole genome sequence of a novel Rubrobacter taiwanensis strain, isolated from Yellowstone National Park.</title>
        <authorList>
            <person name="Freed S."/>
            <person name="Ramaley R.F."/>
            <person name="Kyndt J.A."/>
        </authorList>
    </citation>
    <scope>NUCLEOTIDE SEQUENCE [LARGE SCALE GENOMIC DNA]</scope>
    <source>
        <strain evidence="1 2">Yellowstone</strain>
    </source>
</reference>
<protein>
    <submittedName>
        <fullName evidence="1">Transcriptional regulator</fullName>
    </submittedName>
</protein>
<comment type="caution">
    <text evidence="1">The sequence shown here is derived from an EMBL/GenBank/DDBJ whole genome shotgun (WGS) entry which is preliminary data.</text>
</comment>
<sequence length="140" mass="15588">MGVVAWLLLILAVLWALQAVGTYFQMRHYREVLSSVMREGGEGYVGVGNAKARFGKGVILMLVTDEGGSVIRRALKMRGATVFARFREAPELVGVGLDELRSGEREEPRSERGTLLAARRAIEQIDRIRAEREGREVIMS</sequence>
<dbReference type="Proteomes" id="UP000295244">
    <property type="component" value="Unassembled WGS sequence"/>
</dbReference>
<proteinExistence type="predicted"/>
<dbReference type="InterPro" id="IPR009693">
    <property type="entry name" value="Glucitol_operon_activator"/>
</dbReference>